<dbReference type="Proteomes" id="UP001240984">
    <property type="component" value="Unassembled WGS sequence"/>
</dbReference>
<evidence type="ECO:0000256" key="1">
    <source>
        <dbReference type="SAM" id="MobiDB-lite"/>
    </source>
</evidence>
<evidence type="ECO:0000313" key="3">
    <source>
        <dbReference type="Proteomes" id="UP001240984"/>
    </source>
</evidence>
<reference evidence="2 3" key="1">
    <citation type="submission" date="2023-07" db="EMBL/GenBank/DDBJ databases">
        <title>Sequencing the genomes of 1000 actinobacteria strains.</title>
        <authorList>
            <person name="Klenk H.-P."/>
        </authorList>
    </citation>
    <scope>NUCLEOTIDE SEQUENCE [LARGE SCALE GENOMIC DNA]</scope>
    <source>
        <strain evidence="2 3">DSM 44710</strain>
    </source>
</reference>
<comment type="caution">
    <text evidence="2">The sequence shown here is derived from an EMBL/GenBank/DDBJ whole genome shotgun (WGS) entry which is preliminary data.</text>
</comment>
<name>A0ABT9MXA6_9ACTN</name>
<evidence type="ECO:0000313" key="2">
    <source>
        <dbReference type="EMBL" id="MDP9796063.1"/>
    </source>
</evidence>
<sequence>MTADIPVAGTGHRPDLSCSGAPAGRGRTVASTSAANGVLLP</sequence>
<protein>
    <submittedName>
        <fullName evidence="2">Uncharacterized protein</fullName>
    </submittedName>
</protein>
<keyword evidence="3" id="KW-1185">Reference proteome</keyword>
<feature type="region of interest" description="Disordered" evidence="1">
    <location>
        <begin position="1"/>
        <end position="41"/>
    </location>
</feature>
<gene>
    <name evidence="2" type="ORF">J2S43_004575</name>
</gene>
<accession>A0ABT9MXA6</accession>
<dbReference type="EMBL" id="JAUSRA010000001">
    <property type="protein sequence ID" value="MDP9796063.1"/>
    <property type="molecule type" value="Genomic_DNA"/>
</dbReference>
<organism evidence="2 3">
    <name type="scientific">Catenuloplanes nepalensis</name>
    <dbReference type="NCBI Taxonomy" id="587533"/>
    <lineage>
        <taxon>Bacteria</taxon>
        <taxon>Bacillati</taxon>
        <taxon>Actinomycetota</taxon>
        <taxon>Actinomycetes</taxon>
        <taxon>Micromonosporales</taxon>
        <taxon>Micromonosporaceae</taxon>
        <taxon>Catenuloplanes</taxon>
    </lineage>
</organism>
<proteinExistence type="predicted"/>